<evidence type="ECO:0000256" key="1">
    <source>
        <dbReference type="SAM" id="MobiDB-lite"/>
    </source>
</evidence>
<dbReference type="EMBL" id="PUHR01000094">
    <property type="protein sequence ID" value="KAG0667751.1"/>
    <property type="molecule type" value="Genomic_DNA"/>
</dbReference>
<evidence type="ECO:0000313" key="5">
    <source>
        <dbReference type="Proteomes" id="UP000750334"/>
    </source>
</evidence>
<dbReference type="OrthoDB" id="444325at2759"/>
<gene>
    <name evidence="4" type="ORF">C6P45_005427</name>
</gene>
<evidence type="ECO:0000259" key="2">
    <source>
        <dbReference type="Pfam" id="PF04676"/>
    </source>
</evidence>
<accession>A0A9P7BAF5</accession>
<dbReference type="PANTHER" id="PTHR12072">
    <property type="entry name" value="CWF19, CELL CYCLE CONTROL PROTEIN"/>
    <property type="match status" value="1"/>
</dbReference>
<evidence type="ECO:0000259" key="3">
    <source>
        <dbReference type="Pfam" id="PF04677"/>
    </source>
</evidence>
<dbReference type="Pfam" id="PF04677">
    <property type="entry name" value="CwfJ_C_1"/>
    <property type="match status" value="1"/>
</dbReference>
<dbReference type="InterPro" id="IPR040194">
    <property type="entry name" value="Cwf19-like"/>
</dbReference>
<feature type="domain" description="Cwf19-like protein C-terminal" evidence="2">
    <location>
        <begin position="409"/>
        <end position="488"/>
    </location>
</feature>
<evidence type="ECO:0008006" key="6">
    <source>
        <dbReference type="Google" id="ProtNLM"/>
    </source>
</evidence>
<dbReference type="GO" id="GO:0061632">
    <property type="term" value="F:RNA lariat debranching enzyme activator activity"/>
    <property type="evidence" value="ECO:0007669"/>
    <property type="project" value="TreeGrafter"/>
</dbReference>
<evidence type="ECO:0000313" key="4">
    <source>
        <dbReference type="EMBL" id="KAG0667751.1"/>
    </source>
</evidence>
<dbReference type="GO" id="GO:0000398">
    <property type="term" value="P:mRNA splicing, via spliceosome"/>
    <property type="evidence" value="ECO:0007669"/>
    <property type="project" value="TreeGrafter"/>
</dbReference>
<reference evidence="4 5" key="1">
    <citation type="submission" date="2020-11" db="EMBL/GenBank/DDBJ databases">
        <title>Kefir isolates.</title>
        <authorList>
            <person name="Marcisauskas S."/>
            <person name="Kim Y."/>
            <person name="Blasche S."/>
        </authorList>
    </citation>
    <scope>NUCLEOTIDE SEQUENCE [LARGE SCALE GENOMIC DNA]</scope>
    <source>
        <strain evidence="4 5">OG2</strain>
    </source>
</reference>
<proteinExistence type="predicted"/>
<sequence>MKLLVAHGSDSNLLTLVEKVKKLNIKAGPFSHILLLGDFEEETVNNLKKLEDLPTVYTFGSSGENNTDIIRFNGFGVYECQDKLTIGYSTQTTKELHESRKTLTNQFRKLEKPIDIFISREWSSDIASLNDTFSGTNLLNNVVKMAQPKYHIAYGDNNHYFESKPFMFEESLQVSRFINIADFDSSNKWAYAFNLDPSVTEEVDESKKKDMIENPYERKQKKRQLPEDTENSGLKPEDQLKLKKARKVLPNTCHFCFTNSSLQDHMIISIGNLSYMTIAKGPLTVPKGDMKFSGHCLLIPIEHIAKYNIGQENFSESELVQEMTAYEKSIVKMNYRKFDMSTIVFEINSERSIHFHKQLLPIPKYLIMKFQAALDRQLHYNNEKFYNNAKLNFEKYSPDDVEYLKIRNDPKSNYLQFTVYETSEVVPQIYIAMFQQDMRIDLQFGRRVVAFMLKLPKRIKWDSPACLQTKEQETKETENLQKPYKEFDIASQD</sequence>
<feature type="region of interest" description="Disordered" evidence="1">
    <location>
        <begin position="204"/>
        <end position="237"/>
    </location>
</feature>
<dbReference type="AlphaFoldDB" id="A0A9P7BAF5"/>
<name>A0A9P7BAF5_MAUEX</name>
<protein>
    <recommendedName>
        <fullName evidence="6">Cwf19-like C-terminal domain-containing protein</fullName>
    </recommendedName>
</protein>
<dbReference type="Pfam" id="PF04676">
    <property type="entry name" value="CwfJ_C_2"/>
    <property type="match status" value="1"/>
</dbReference>
<feature type="compositionally biased region" description="Basic and acidic residues" evidence="1">
    <location>
        <begin position="205"/>
        <end position="218"/>
    </location>
</feature>
<dbReference type="InterPro" id="IPR006768">
    <property type="entry name" value="Cwf19-like_C_dom-1"/>
</dbReference>
<organism evidence="4 5">
    <name type="scientific">Maudiozyma exigua</name>
    <name type="common">Yeast</name>
    <name type="synonym">Kazachstania exigua</name>
    <dbReference type="NCBI Taxonomy" id="34358"/>
    <lineage>
        <taxon>Eukaryota</taxon>
        <taxon>Fungi</taxon>
        <taxon>Dikarya</taxon>
        <taxon>Ascomycota</taxon>
        <taxon>Saccharomycotina</taxon>
        <taxon>Saccharomycetes</taxon>
        <taxon>Saccharomycetales</taxon>
        <taxon>Saccharomycetaceae</taxon>
        <taxon>Maudiozyma</taxon>
    </lineage>
</organism>
<comment type="caution">
    <text evidence="4">The sequence shown here is derived from an EMBL/GenBank/DDBJ whole genome shotgun (WGS) entry which is preliminary data.</text>
</comment>
<dbReference type="InterPro" id="IPR006767">
    <property type="entry name" value="Cwf19-like_C_dom-2"/>
</dbReference>
<dbReference type="Proteomes" id="UP000750334">
    <property type="component" value="Unassembled WGS sequence"/>
</dbReference>
<feature type="domain" description="Cwf19-like C-terminal" evidence="3">
    <location>
        <begin position="243"/>
        <end position="369"/>
    </location>
</feature>
<dbReference type="PANTHER" id="PTHR12072:SF4">
    <property type="entry name" value="CWF19-LIKE PROTEIN 1"/>
    <property type="match status" value="1"/>
</dbReference>
<dbReference type="GO" id="GO:0071014">
    <property type="term" value="C:post-mRNA release spliceosomal complex"/>
    <property type="evidence" value="ECO:0007669"/>
    <property type="project" value="TreeGrafter"/>
</dbReference>
<keyword evidence="5" id="KW-1185">Reference proteome</keyword>